<evidence type="ECO:0000256" key="1">
    <source>
        <dbReference type="SAM" id="SignalP"/>
    </source>
</evidence>
<proteinExistence type="predicted"/>
<keyword evidence="3" id="KW-1185">Reference proteome</keyword>
<dbReference type="RefSeq" id="WP_084119534.1">
    <property type="nucleotide sequence ID" value="NZ_LT838813.1"/>
</dbReference>
<accession>A0A1W2H2P4</accession>
<evidence type="ECO:0000313" key="3">
    <source>
        <dbReference type="Proteomes" id="UP000192333"/>
    </source>
</evidence>
<protein>
    <submittedName>
        <fullName evidence="2">Uncharacterized protein</fullName>
    </submittedName>
</protein>
<feature type="signal peptide" evidence="1">
    <location>
        <begin position="1"/>
        <end position="18"/>
    </location>
</feature>
<gene>
    <name evidence="2" type="ORF">SAMN00777080_1331</name>
</gene>
<dbReference type="PROSITE" id="PS51257">
    <property type="entry name" value="PROKAR_LIPOPROTEIN"/>
    <property type="match status" value="1"/>
</dbReference>
<organism evidence="2 3">
    <name type="scientific">Aquiflexum balticum DSM 16537</name>
    <dbReference type="NCBI Taxonomy" id="758820"/>
    <lineage>
        <taxon>Bacteria</taxon>
        <taxon>Pseudomonadati</taxon>
        <taxon>Bacteroidota</taxon>
        <taxon>Cytophagia</taxon>
        <taxon>Cytophagales</taxon>
        <taxon>Cyclobacteriaceae</taxon>
        <taxon>Aquiflexum</taxon>
    </lineage>
</organism>
<dbReference type="Proteomes" id="UP000192333">
    <property type="component" value="Chromosome I"/>
</dbReference>
<evidence type="ECO:0000313" key="2">
    <source>
        <dbReference type="EMBL" id="SMD42766.1"/>
    </source>
</evidence>
<reference evidence="3" key="1">
    <citation type="submission" date="2017-04" db="EMBL/GenBank/DDBJ databases">
        <authorList>
            <person name="Varghese N."/>
            <person name="Submissions S."/>
        </authorList>
    </citation>
    <scope>NUCLEOTIDE SEQUENCE [LARGE SCALE GENOMIC DNA]</scope>
    <source>
        <strain evidence="3">DSM 16537</strain>
    </source>
</reference>
<name>A0A1W2H2P4_9BACT</name>
<keyword evidence="1" id="KW-0732">Signal</keyword>
<dbReference type="AlphaFoldDB" id="A0A1W2H2P4"/>
<feature type="chain" id="PRO_5012416101" evidence="1">
    <location>
        <begin position="19"/>
        <end position="514"/>
    </location>
</feature>
<dbReference type="EMBL" id="LT838813">
    <property type="protein sequence ID" value="SMD42766.1"/>
    <property type="molecule type" value="Genomic_DNA"/>
</dbReference>
<dbReference type="OrthoDB" id="9765957at2"/>
<sequence>MKKLLVPFLAILFLASCGMESVTDMQPDQEVTSEDLLIEGIGTDKLNENMRLAPAGSCESDCIEQGGSVFFSVSDVATLRVGRNTKSVNYSAYNTETDFVVEVTYAITAGPPNAKATIRIDIAGNIMEYTDVSSGSKVSHTVPLAEGWAGCDEVTFSVVQEGLGAPITFSESYALIPVCSVVAPPLTVEKTAVGTYDRTVNWQLMKTVSQGSHTGAPGDEFLSNWTVTATKSEISANYSVTGTITVTNPNSFAVPFTLADVLNDGTVAVITCPGTGDNTGTVAAGGSVSCAYSAAPKDGSATLNTATVTFDVGSGLTNASATADVTFTENLIGDEAVTLSDPRVAYSELISTTTVEIFTETFTCPTDQSLYTDGVYMETFTNIAYLDGDNTDLEASAEVTINCYLPSSECFSPDFWSQNTKFWTGYDPSDLYADVFGVPRFGTLLENVTANGGGANALARHSVAAILNATRTEVGYDLTVSEIIAGVQAAYASGDFESFKNVLEVENEKECLIR</sequence>
<dbReference type="STRING" id="758820.SAMN00777080_1331"/>